<dbReference type="PANTHER" id="PTHR13097">
    <property type="entry name" value="TRANSCRIPTION INITIATION FACTOR IIE, ALPHA SUBUNIT"/>
    <property type="match status" value="1"/>
</dbReference>
<evidence type="ECO:0000256" key="2">
    <source>
        <dbReference type="ARBA" id="ARBA00023163"/>
    </source>
</evidence>
<feature type="compositionally biased region" description="Basic and acidic residues" evidence="3">
    <location>
        <begin position="343"/>
        <end position="368"/>
    </location>
</feature>
<evidence type="ECO:0000256" key="3">
    <source>
        <dbReference type="SAM" id="MobiDB-lite"/>
    </source>
</evidence>
<accession>A0A7S3HC20</accession>
<feature type="compositionally biased region" description="Low complexity" evidence="3">
    <location>
        <begin position="369"/>
        <end position="389"/>
    </location>
</feature>
<evidence type="ECO:0000259" key="4">
    <source>
        <dbReference type="PROSITE" id="PS51344"/>
    </source>
</evidence>
<evidence type="ECO:0000313" key="5">
    <source>
        <dbReference type="EMBL" id="CAE0290827.1"/>
    </source>
</evidence>
<reference evidence="5" key="1">
    <citation type="submission" date="2021-01" db="EMBL/GenBank/DDBJ databases">
        <authorList>
            <person name="Corre E."/>
            <person name="Pelletier E."/>
            <person name="Niang G."/>
            <person name="Scheremetjew M."/>
            <person name="Finn R."/>
            <person name="Kale V."/>
            <person name="Holt S."/>
            <person name="Cochrane G."/>
            <person name="Meng A."/>
            <person name="Brown T."/>
            <person name="Cohen L."/>
        </authorList>
    </citation>
    <scope>NUCLEOTIDE SEQUENCE</scope>
    <source>
        <strain evidence="5">CCAP 955/1</strain>
    </source>
</reference>
<dbReference type="PROSITE" id="PS51344">
    <property type="entry name" value="HTH_TFE_IIE"/>
    <property type="match status" value="1"/>
</dbReference>
<dbReference type="EMBL" id="HBIC01038413">
    <property type="protein sequence ID" value="CAE0290827.1"/>
    <property type="molecule type" value="Transcribed_RNA"/>
</dbReference>
<evidence type="ECO:0000256" key="1">
    <source>
        <dbReference type="ARBA" id="ARBA00023015"/>
    </source>
</evidence>
<feature type="compositionally biased region" description="Acidic residues" evidence="3">
    <location>
        <begin position="390"/>
        <end position="424"/>
    </location>
</feature>
<feature type="region of interest" description="Disordered" evidence="3">
    <location>
        <begin position="339"/>
        <end position="424"/>
    </location>
</feature>
<dbReference type="GO" id="GO:0006367">
    <property type="term" value="P:transcription initiation at RNA polymerase II promoter"/>
    <property type="evidence" value="ECO:0007669"/>
    <property type="project" value="InterPro"/>
</dbReference>
<name>A0A7S3HC20_9STRA</name>
<organism evidence="5">
    <name type="scientific">Spumella elongata</name>
    <dbReference type="NCBI Taxonomy" id="89044"/>
    <lineage>
        <taxon>Eukaryota</taxon>
        <taxon>Sar</taxon>
        <taxon>Stramenopiles</taxon>
        <taxon>Ochrophyta</taxon>
        <taxon>Chrysophyceae</taxon>
        <taxon>Chromulinales</taxon>
        <taxon>Chromulinaceae</taxon>
        <taxon>Spumella</taxon>
    </lineage>
</organism>
<gene>
    <name evidence="5" type="ORF">SELO1098_LOCUS19672</name>
</gene>
<feature type="domain" description="HTH TFE/IIEalpha-type" evidence="4">
    <location>
        <begin position="8"/>
        <end position="95"/>
    </location>
</feature>
<dbReference type="InterPro" id="IPR024550">
    <property type="entry name" value="TFIIEa/SarR/Rpc3_HTH_dom"/>
</dbReference>
<dbReference type="InterPro" id="IPR039997">
    <property type="entry name" value="TFE"/>
</dbReference>
<dbReference type="Pfam" id="PF02002">
    <property type="entry name" value="TFIIE_alpha"/>
    <property type="match status" value="1"/>
</dbReference>
<dbReference type="InterPro" id="IPR017919">
    <property type="entry name" value="TFIIE/TFIIEa_HTH"/>
</dbReference>
<dbReference type="PANTHER" id="PTHR13097:SF7">
    <property type="entry name" value="GENERAL TRANSCRIPTION FACTOR IIE SUBUNIT 1"/>
    <property type="match status" value="1"/>
</dbReference>
<sequence length="424" mass="47629">MSNAIVLIENLVATVARAFYTDTYVVLLEGLMHEKYIIEEELGPRLKLSAKEVRKITTQLEAEMLIKVENVTIDDTKSFLKCYYIDYQQFVDAVRYRMHLMQKSIVSEEKTELNEVYYQCPNPLCNTKYSSLEVQRLRCADFKFICINCCPIDNFRVTVSDPRYRLVAVDNTKKLTNLQLLEKKMEEQMNKSKWHEGIFDLLGQLRDLPLSRNIPSQNITKGIKTSKITDDRVASEIKMNFEYATGQFGNSLIKKKTQELISSNGIQGSNKTEFKINIESEGSSNFSQLQQINSNGVGGEGAGRLNATNDELTASLPHFLRDSRVHGANEMLRDVKSLQQHRAQGDDLSCEHNEDSGEQAAKRMRTEDSSTSAAGVSSGSGAPVTGTGADDAEDEEVAWEDGDEEEGDEDGVEWEDEPAAEEEA</sequence>
<dbReference type="SMART" id="SM00531">
    <property type="entry name" value="TFIIE"/>
    <property type="match status" value="1"/>
</dbReference>
<proteinExistence type="predicted"/>
<dbReference type="GO" id="GO:0005673">
    <property type="term" value="C:transcription factor TFIIE complex"/>
    <property type="evidence" value="ECO:0007669"/>
    <property type="project" value="TreeGrafter"/>
</dbReference>
<dbReference type="InterPro" id="IPR002853">
    <property type="entry name" value="TFIIE_asu"/>
</dbReference>
<dbReference type="AlphaFoldDB" id="A0A7S3HC20"/>
<keyword evidence="1" id="KW-0805">Transcription regulation</keyword>
<protein>
    <recommendedName>
        <fullName evidence="4">HTH TFE/IIEalpha-type domain-containing protein</fullName>
    </recommendedName>
</protein>
<keyword evidence="2" id="KW-0804">Transcription</keyword>